<protein>
    <recommendedName>
        <fullName evidence="2">Thioredoxin domain-containing protein</fullName>
    </recommendedName>
</protein>
<keyword evidence="1" id="KW-0732">Signal</keyword>
<dbReference type="SUPFAM" id="SSF52833">
    <property type="entry name" value="Thioredoxin-like"/>
    <property type="match status" value="1"/>
</dbReference>
<dbReference type="InterPro" id="IPR013766">
    <property type="entry name" value="Thioredoxin_domain"/>
</dbReference>
<feature type="domain" description="Thioredoxin" evidence="2">
    <location>
        <begin position="28"/>
        <end position="96"/>
    </location>
</feature>
<organism evidence="3 4">
    <name type="scientific">Calicophoron daubneyi</name>
    <name type="common">Rumen fluke</name>
    <name type="synonym">Paramphistomum daubneyi</name>
    <dbReference type="NCBI Taxonomy" id="300641"/>
    <lineage>
        <taxon>Eukaryota</taxon>
        <taxon>Metazoa</taxon>
        <taxon>Spiralia</taxon>
        <taxon>Lophotrochozoa</taxon>
        <taxon>Platyhelminthes</taxon>
        <taxon>Trematoda</taxon>
        <taxon>Digenea</taxon>
        <taxon>Plagiorchiida</taxon>
        <taxon>Pronocephalata</taxon>
        <taxon>Paramphistomoidea</taxon>
        <taxon>Paramphistomidae</taxon>
        <taxon>Calicophoron</taxon>
    </lineage>
</organism>
<dbReference type="InterPro" id="IPR036249">
    <property type="entry name" value="Thioredoxin-like_sf"/>
</dbReference>
<feature type="signal peptide" evidence="1">
    <location>
        <begin position="1"/>
        <end position="19"/>
    </location>
</feature>
<evidence type="ECO:0000256" key="1">
    <source>
        <dbReference type="SAM" id="SignalP"/>
    </source>
</evidence>
<gene>
    <name evidence="3" type="ORF">CDAUBV1_LOCUS10542</name>
</gene>
<evidence type="ECO:0000313" key="3">
    <source>
        <dbReference type="EMBL" id="CAL5136452.1"/>
    </source>
</evidence>
<dbReference type="CDD" id="cd02961">
    <property type="entry name" value="PDI_a_family"/>
    <property type="match status" value="1"/>
</dbReference>
<reference evidence="3" key="1">
    <citation type="submission" date="2024-06" db="EMBL/GenBank/DDBJ databases">
        <authorList>
            <person name="Liu X."/>
            <person name="Lenzi L."/>
            <person name="Haldenby T S."/>
            <person name="Uol C."/>
        </authorList>
    </citation>
    <scope>NUCLEOTIDE SEQUENCE</scope>
</reference>
<evidence type="ECO:0000259" key="2">
    <source>
        <dbReference type="Pfam" id="PF00085"/>
    </source>
</evidence>
<feature type="chain" id="PRO_5043315409" description="Thioredoxin domain-containing protein" evidence="1">
    <location>
        <begin position="20"/>
        <end position="121"/>
    </location>
</feature>
<dbReference type="Proteomes" id="UP001497525">
    <property type="component" value="Unassembled WGS sequence"/>
</dbReference>
<dbReference type="EMBL" id="CAXLJL010000323">
    <property type="protein sequence ID" value="CAL5136452.1"/>
    <property type="molecule type" value="Genomic_DNA"/>
</dbReference>
<sequence>MVRLILAACFLLTLSGYYAQSQEKIVCELVMYHSPRCRCCIRFMPKFDQLARDPTLNSVRFEKIDCLANREACSGIRYYPTVMLYVNGRLYKQYENYDDIMLPDGEFRKDLNTIYSSKAAL</sequence>
<dbReference type="Gene3D" id="3.40.30.10">
    <property type="entry name" value="Glutaredoxin"/>
    <property type="match status" value="1"/>
</dbReference>
<proteinExistence type="predicted"/>
<dbReference type="AlphaFoldDB" id="A0AAV2TG83"/>
<comment type="caution">
    <text evidence="3">The sequence shown here is derived from an EMBL/GenBank/DDBJ whole genome shotgun (WGS) entry which is preliminary data.</text>
</comment>
<evidence type="ECO:0000313" key="4">
    <source>
        <dbReference type="Proteomes" id="UP001497525"/>
    </source>
</evidence>
<name>A0AAV2TG83_CALDB</name>
<dbReference type="Pfam" id="PF00085">
    <property type="entry name" value="Thioredoxin"/>
    <property type="match status" value="1"/>
</dbReference>
<accession>A0AAV2TG83</accession>